<dbReference type="Pfam" id="PF01655">
    <property type="entry name" value="Ribosomal_L32e"/>
    <property type="match status" value="1"/>
</dbReference>
<dbReference type="PANTHER" id="PTHR23413:SF1">
    <property type="entry name" value="RIBOSOMAL PROTEIN L32"/>
    <property type="match status" value="1"/>
</dbReference>
<dbReference type="GO" id="GO:0006412">
    <property type="term" value="P:translation"/>
    <property type="evidence" value="ECO:0007669"/>
    <property type="project" value="InterPro"/>
</dbReference>
<dbReference type="AlphaFoldDB" id="A0A7C5XHU5"/>
<dbReference type="InterPro" id="IPR001515">
    <property type="entry name" value="Ribosomal_eL32"/>
</dbReference>
<dbReference type="SUPFAM" id="SSF52042">
    <property type="entry name" value="Ribosomal protein L32e"/>
    <property type="match status" value="1"/>
</dbReference>
<sequence length="144" mass="17041">MSNKTVNATNKEKSFSENKENIRRIVEERKKYRERRPKFLRWLWWKFPKFKNNLKWKRPKGKDNPIRLRLKGYSPMASIGYGAKSEIRFLHPSGLRPVVIYSPSELDLLDPSKHLVYISSSLGLRKRLEVIEKAKIRGFKIANA</sequence>
<comment type="caution">
    <text evidence="6">The sequence shown here is derived from an EMBL/GenBank/DDBJ whole genome shotgun (WGS) entry which is preliminary data.</text>
</comment>
<comment type="similarity">
    <text evidence="1">Belongs to the eukaryotic ribosomal protein eL32 family.</text>
</comment>
<accession>A0A7C5XHU5</accession>
<evidence type="ECO:0000313" key="7">
    <source>
        <dbReference type="EMBL" id="HHR96603.1"/>
    </source>
</evidence>
<evidence type="ECO:0000256" key="4">
    <source>
        <dbReference type="ARBA" id="ARBA00035229"/>
    </source>
</evidence>
<evidence type="ECO:0000256" key="2">
    <source>
        <dbReference type="ARBA" id="ARBA00022980"/>
    </source>
</evidence>
<dbReference type="GO" id="GO:0003735">
    <property type="term" value="F:structural constituent of ribosome"/>
    <property type="evidence" value="ECO:0007669"/>
    <property type="project" value="InterPro"/>
</dbReference>
<dbReference type="EMBL" id="DRUB01000139">
    <property type="protein sequence ID" value="HHR96603.1"/>
    <property type="molecule type" value="Genomic_DNA"/>
</dbReference>
<reference evidence="6" key="1">
    <citation type="journal article" date="2020" name="mSystems">
        <title>Genome- and Community-Level Interaction Insights into Carbon Utilization and Element Cycling Functions of Hydrothermarchaeota in Hydrothermal Sediment.</title>
        <authorList>
            <person name="Zhou Z."/>
            <person name="Liu Y."/>
            <person name="Xu W."/>
            <person name="Pan J."/>
            <person name="Luo Z.H."/>
            <person name="Li M."/>
        </authorList>
    </citation>
    <scope>NUCLEOTIDE SEQUENCE [LARGE SCALE GENOMIC DNA]</scope>
    <source>
        <strain evidence="7">SpSt-1</strain>
        <strain evidence="6">SpSt-1121</strain>
    </source>
</reference>
<dbReference type="InterPro" id="IPR023654">
    <property type="entry name" value="Ribosomal_eL32_arc"/>
</dbReference>
<dbReference type="InterPro" id="IPR036351">
    <property type="entry name" value="Ribosomal_eL32_sf"/>
</dbReference>
<dbReference type="SMART" id="SM01393">
    <property type="entry name" value="Ribosomal_L32e"/>
    <property type="match status" value="1"/>
</dbReference>
<name>A0A7C5XHU5_9CREN</name>
<dbReference type="PANTHER" id="PTHR23413">
    <property type="entry name" value="60S RIBOSOMAL PROTEIN L32 AND DNA-DIRECTED RNA POLYMERASE II, SUBUNIT N"/>
    <property type="match status" value="1"/>
</dbReference>
<evidence type="ECO:0000256" key="3">
    <source>
        <dbReference type="ARBA" id="ARBA00023274"/>
    </source>
</evidence>
<dbReference type="GO" id="GO:0022625">
    <property type="term" value="C:cytosolic large ribosomal subunit"/>
    <property type="evidence" value="ECO:0007669"/>
    <property type="project" value="TreeGrafter"/>
</dbReference>
<gene>
    <name evidence="7" type="ORF">ENL47_07315</name>
    <name evidence="6" type="ORF">ENM84_04870</name>
</gene>
<keyword evidence="2 6" id="KW-0689">Ribosomal protein</keyword>
<evidence type="ECO:0000313" key="6">
    <source>
        <dbReference type="EMBL" id="HHP81981.1"/>
    </source>
</evidence>
<keyword evidence="3" id="KW-0687">Ribonucleoprotein</keyword>
<dbReference type="EMBL" id="DRZI01000204">
    <property type="protein sequence ID" value="HHP81981.1"/>
    <property type="molecule type" value="Genomic_DNA"/>
</dbReference>
<evidence type="ECO:0000256" key="5">
    <source>
        <dbReference type="ARBA" id="ARBA00035377"/>
    </source>
</evidence>
<protein>
    <recommendedName>
        <fullName evidence="4">Large ribosomal subunit protein eL32</fullName>
    </recommendedName>
    <alternativeName>
        <fullName evidence="5">50S ribosomal protein L32e</fullName>
    </alternativeName>
</protein>
<proteinExistence type="inferred from homology"/>
<evidence type="ECO:0000256" key="1">
    <source>
        <dbReference type="ARBA" id="ARBA00008431"/>
    </source>
</evidence>
<dbReference type="CDD" id="cd00513">
    <property type="entry name" value="Ribosomal_L32_L32e"/>
    <property type="match status" value="1"/>
</dbReference>
<dbReference type="NCBIfam" id="NF006332">
    <property type="entry name" value="PRK08562.1"/>
    <property type="match status" value="1"/>
</dbReference>
<organism evidence="6">
    <name type="scientific">Ignisphaera aggregans</name>
    <dbReference type="NCBI Taxonomy" id="334771"/>
    <lineage>
        <taxon>Archaea</taxon>
        <taxon>Thermoproteota</taxon>
        <taxon>Thermoprotei</taxon>
        <taxon>Desulfurococcales</taxon>
        <taxon>Desulfurococcaceae</taxon>
        <taxon>Ignisphaera</taxon>
    </lineage>
</organism>